<gene>
    <name evidence="1" type="ORF">TCAL_03923</name>
</gene>
<dbReference type="EMBL" id="VCGU01000458">
    <property type="protein sequence ID" value="TRY64142.1"/>
    <property type="molecule type" value="Genomic_DNA"/>
</dbReference>
<dbReference type="PANTHER" id="PTHR11941">
    <property type="entry name" value="ENOYL-COA HYDRATASE-RELATED"/>
    <property type="match status" value="1"/>
</dbReference>
<dbReference type="Gene3D" id="3.90.226.10">
    <property type="entry name" value="2-enoyl-CoA Hydratase, Chain A, domain 1"/>
    <property type="match status" value="1"/>
</dbReference>
<dbReference type="CDD" id="cd06558">
    <property type="entry name" value="crotonase-like"/>
    <property type="match status" value="1"/>
</dbReference>
<name>A0A553NFB4_TIGCA</name>
<protein>
    <recommendedName>
        <fullName evidence="3">Enoyl-CoA hydratase</fullName>
    </recommendedName>
</protein>
<dbReference type="GO" id="GO:0005739">
    <property type="term" value="C:mitochondrion"/>
    <property type="evidence" value="ECO:0007669"/>
    <property type="project" value="TreeGrafter"/>
</dbReference>
<organism evidence="1 2">
    <name type="scientific">Tigriopus californicus</name>
    <name type="common">Marine copepod</name>
    <dbReference type="NCBI Taxonomy" id="6832"/>
    <lineage>
        <taxon>Eukaryota</taxon>
        <taxon>Metazoa</taxon>
        <taxon>Ecdysozoa</taxon>
        <taxon>Arthropoda</taxon>
        <taxon>Crustacea</taxon>
        <taxon>Multicrustacea</taxon>
        <taxon>Hexanauplia</taxon>
        <taxon>Copepoda</taxon>
        <taxon>Harpacticoida</taxon>
        <taxon>Harpacticidae</taxon>
        <taxon>Tigriopus</taxon>
    </lineage>
</organism>
<accession>A0A553NFB4</accession>
<reference evidence="1 2" key="1">
    <citation type="journal article" date="2018" name="Nat. Ecol. Evol.">
        <title>Genomic signatures of mitonuclear coevolution across populations of Tigriopus californicus.</title>
        <authorList>
            <person name="Barreto F.S."/>
            <person name="Watson E.T."/>
            <person name="Lima T.G."/>
            <person name="Willett C.S."/>
            <person name="Edmands S."/>
            <person name="Li W."/>
            <person name="Burton R.S."/>
        </authorList>
    </citation>
    <scope>NUCLEOTIDE SEQUENCE [LARGE SCALE GENOMIC DNA]</scope>
    <source>
        <strain evidence="1 2">San Diego</strain>
    </source>
</reference>
<dbReference type="InterPro" id="IPR029045">
    <property type="entry name" value="ClpP/crotonase-like_dom_sf"/>
</dbReference>
<dbReference type="PANTHER" id="PTHR11941:SF173">
    <property type="entry name" value="3-HYDROXYBUTYRYL-COA DEHYDRATASE-LIKE PROTEIN, MITOCHONDRIAL"/>
    <property type="match status" value="1"/>
</dbReference>
<dbReference type="SUPFAM" id="SSF52096">
    <property type="entry name" value="ClpP/crotonase"/>
    <property type="match status" value="1"/>
</dbReference>
<comment type="caution">
    <text evidence="1">The sequence shown here is derived from an EMBL/GenBank/DDBJ whole genome shotgun (WGS) entry which is preliminary data.</text>
</comment>
<keyword evidence="2" id="KW-1185">Reference proteome</keyword>
<evidence type="ECO:0008006" key="3">
    <source>
        <dbReference type="Google" id="ProtNLM"/>
    </source>
</evidence>
<proteinExistence type="predicted"/>
<dbReference type="AlphaFoldDB" id="A0A553NFB4"/>
<dbReference type="STRING" id="6832.A0A553NFB4"/>
<dbReference type="OMA" id="VGRAFCT"/>
<dbReference type="GO" id="GO:0006635">
    <property type="term" value="P:fatty acid beta-oxidation"/>
    <property type="evidence" value="ECO:0007669"/>
    <property type="project" value="TreeGrafter"/>
</dbReference>
<dbReference type="Pfam" id="PF00378">
    <property type="entry name" value="ECH_1"/>
    <property type="match status" value="1"/>
</dbReference>
<evidence type="ECO:0000313" key="1">
    <source>
        <dbReference type="EMBL" id="TRY64142.1"/>
    </source>
</evidence>
<evidence type="ECO:0000313" key="2">
    <source>
        <dbReference type="Proteomes" id="UP000318571"/>
    </source>
</evidence>
<sequence length="301" mass="32494">MWSRLARVGTAAGASNGPPGAWIRPLAPLAGVVPHRLNSNAVLCEYQNADTLALVTLNDAPKLNALTVAMGNQLVDVVEELKTKSQLRAVIVQGAGRAFSAGGDLDWLMERHRDTHGNNQKIMVDFYKRFLCLRNVPVPVIACINGPAIGAGFCLALGGCDIRVAHDKAKLGLTFVKLGLHPGMAITHFLPLMVGPSLTYEMLLTGRLIDAQEAFDLGMVSRISADPLKDAMDIAQEIATVAPIAVRSTIKTLRKSQDRPTSLEEAMTYESQGQAVTYPTNDLVEGIKALREKRSPVFKDD</sequence>
<dbReference type="Proteomes" id="UP000318571">
    <property type="component" value="Chromosome 10"/>
</dbReference>
<dbReference type="InterPro" id="IPR001753">
    <property type="entry name" value="Enoyl-CoA_hydra/iso"/>
</dbReference>